<organism evidence="2 3">
    <name type="scientific">Dyadobacter fermentans (strain ATCC 700827 / DSM 18053 / CIP 107007 / KCTC 52180 / NS114)</name>
    <dbReference type="NCBI Taxonomy" id="471854"/>
    <lineage>
        <taxon>Bacteria</taxon>
        <taxon>Pseudomonadati</taxon>
        <taxon>Bacteroidota</taxon>
        <taxon>Cytophagia</taxon>
        <taxon>Cytophagales</taxon>
        <taxon>Spirosomataceae</taxon>
        <taxon>Dyadobacter</taxon>
    </lineage>
</organism>
<sequence>MEILVVIAFLGYIFYLIKLAGLRTPGDKNEAATLSDEDSKAKHADAGLQSLQADGSRPSVAKAPFFDKRLAINMMMVILTSALLVYVIKQSESIHLPYLVAVFSAISLGFVEPYKGWLLAITQCALMLAGYFLLTSLPDDRARQELENFSLYGSVILTFAASFLGGFLKRALNMK</sequence>
<evidence type="ECO:0008006" key="4">
    <source>
        <dbReference type="Google" id="ProtNLM"/>
    </source>
</evidence>
<reference evidence="2 3" key="1">
    <citation type="journal article" date="2009" name="Stand. Genomic Sci.">
        <title>Complete genome sequence of Dyadobacter fermentans type strain (NS114).</title>
        <authorList>
            <person name="Lang E."/>
            <person name="Lapidus A."/>
            <person name="Chertkov O."/>
            <person name="Brettin T."/>
            <person name="Detter J.C."/>
            <person name="Han C."/>
            <person name="Copeland A."/>
            <person name="Glavina Del Rio T."/>
            <person name="Nolan M."/>
            <person name="Chen F."/>
            <person name="Lucas S."/>
            <person name="Tice H."/>
            <person name="Cheng J.F."/>
            <person name="Land M."/>
            <person name="Hauser L."/>
            <person name="Chang Y.J."/>
            <person name="Jeffries C.D."/>
            <person name="Kopitz M."/>
            <person name="Bruce D."/>
            <person name="Goodwin L."/>
            <person name="Pitluck S."/>
            <person name="Ovchinnikova G."/>
            <person name="Pati A."/>
            <person name="Ivanova N."/>
            <person name="Mavrommatis K."/>
            <person name="Chen A."/>
            <person name="Palaniappan K."/>
            <person name="Chain P."/>
            <person name="Bristow J."/>
            <person name="Eisen J.A."/>
            <person name="Markowitz V."/>
            <person name="Hugenholtz P."/>
            <person name="Goker M."/>
            <person name="Rohde M."/>
            <person name="Kyrpides N.C."/>
            <person name="Klenk H.P."/>
        </authorList>
    </citation>
    <scope>NUCLEOTIDE SEQUENCE [LARGE SCALE GENOMIC DNA]</scope>
    <source>
        <strain evidence="3">ATCC 700827 / DSM 18053 / CIP 107007 / KCTC 52180 / NS114</strain>
    </source>
</reference>
<accession>C6W583</accession>
<evidence type="ECO:0000313" key="2">
    <source>
        <dbReference type="EMBL" id="ACT92443.1"/>
    </source>
</evidence>
<dbReference type="EMBL" id="CP001619">
    <property type="protein sequence ID" value="ACT92443.1"/>
    <property type="molecule type" value="Genomic_DNA"/>
</dbReference>
<protein>
    <recommendedName>
        <fullName evidence="4">Transmembrane protein</fullName>
    </recommendedName>
</protein>
<feature type="transmembrane region" description="Helical" evidence="1">
    <location>
        <begin position="94"/>
        <end position="111"/>
    </location>
</feature>
<keyword evidence="3" id="KW-1185">Reference proteome</keyword>
<keyword evidence="1" id="KW-1133">Transmembrane helix</keyword>
<dbReference type="OrthoDB" id="935503at2"/>
<feature type="transmembrane region" description="Helical" evidence="1">
    <location>
        <begin position="70"/>
        <end position="88"/>
    </location>
</feature>
<keyword evidence="1" id="KW-0472">Membrane</keyword>
<keyword evidence="1" id="KW-0812">Transmembrane</keyword>
<proteinExistence type="predicted"/>
<dbReference type="RefSeq" id="WP_015810697.1">
    <property type="nucleotide sequence ID" value="NC_013037.1"/>
</dbReference>
<gene>
    <name evidence="2" type="ordered locus">Dfer_1194</name>
</gene>
<feature type="transmembrane region" description="Helical" evidence="1">
    <location>
        <begin position="6"/>
        <end position="22"/>
    </location>
</feature>
<feature type="transmembrane region" description="Helical" evidence="1">
    <location>
        <begin position="149"/>
        <end position="168"/>
    </location>
</feature>
<evidence type="ECO:0000313" key="3">
    <source>
        <dbReference type="Proteomes" id="UP000002011"/>
    </source>
</evidence>
<name>C6W583_DYAFD</name>
<dbReference type="STRING" id="471854.Dfer_1194"/>
<evidence type="ECO:0000256" key="1">
    <source>
        <dbReference type="SAM" id="Phobius"/>
    </source>
</evidence>
<feature type="transmembrane region" description="Helical" evidence="1">
    <location>
        <begin position="118"/>
        <end position="137"/>
    </location>
</feature>
<dbReference type="KEGG" id="dfe:Dfer_1194"/>
<dbReference type="Proteomes" id="UP000002011">
    <property type="component" value="Chromosome"/>
</dbReference>
<dbReference type="HOGENOM" id="CLU_1530224_0_0_10"/>
<dbReference type="eggNOG" id="COG3063">
    <property type="taxonomic scope" value="Bacteria"/>
</dbReference>
<dbReference type="AlphaFoldDB" id="C6W583"/>